<dbReference type="GO" id="GO:0034605">
    <property type="term" value="P:cellular response to heat"/>
    <property type="evidence" value="ECO:0007669"/>
    <property type="project" value="TreeGrafter"/>
</dbReference>
<accession>A0A0F6W5E0</accession>
<dbReference type="InterPro" id="IPR027417">
    <property type="entry name" value="P-loop_NTPase"/>
</dbReference>
<dbReference type="CDD" id="cd19499">
    <property type="entry name" value="RecA-like_ClpB_Hsp104-like"/>
    <property type="match status" value="1"/>
</dbReference>
<dbReference type="SMART" id="SM00382">
    <property type="entry name" value="AAA"/>
    <property type="match status" value="2"/>
</dbReference>
<protein>
    <submittedName>
        <fullName evidence="6">ATP-dependent Clp protease ATP-binding subunit ClpA</fullName>
    </submittedName>
</protein>
<dbReference type="InterPro" id="IPR050130">
    <property type="entry name" value="ClpA_ClpB"/>
</dbReference>
<keyword evidence="6" id="KW-0378">Hydrolase</keyword>
<dbReference type="Pfam" id="PF10431">
    <property type="entry name" value="ClpB_D2-small"/>
    <property type="match status" value="1"/>
</dbReference>
<evidence type="ECO:0000256" key="1">
    <source>
        <dbReference type="ARBA" id="ARBA00022741"/>
    </source>
</evidence>
<dbReference type="Gene3D" id="1.10.8.60">
    <property type="match status" value="1"/>
</dbReference>
<dbReference type="GO" id="GO:0005737">
    <property type="term" value="C:cytoplasm"/>
    <property type="evidence" value="ECO:0007669"/>
    <property type="project" value="TreeGrafter"/>
</dbReference>
<reference evidence="6 7" key="1">
    <citation type="submission" date="2015-03" db="EMBL/GenBank/DDBJ databases">
        <title>Genome assembly of Sandaracinus amylolyticus DSM 53668.</title>
        <authorList>
            <person name="Sharma G."/>
            <person name="Subramanian S."/>
        </authorList>
    </citation>
    <scope>NUCLEOTIDE SEQUENCE [LARGE SCALE GENOMIC DNA]</scope>
    <source>
        <strain evidence="6 7">DSM 53668</strain>
    </source>
</reference>
<dbReference type="RefSeq" id="WP_053238931.1">
    <property type="nucleotide sequence ID" value="NZ_CP011125.1"/>
</dbReference>
<evidence type="ECO:0000256" key="3">
    <source>
        <dbReference type="ARBA" id="ARBA00023186"/>
    </source>
</evidence>
<dbReference type="PANTHER" id="PTHR11638:SF175">
    <property type="entry name" value="ATP-DEPENDENT CLP PROTEASE, ATP-BINDING SUBUNIT CLPC"/>
    <property type="match status" value="1"/>
</dbReference>
<evidence type="ECO:0000259" key="5">
    <source>
        <dbReference type="SMART" id="SM01086"/>
    </source>
</evidence>
<evidence type="ECO:0000313" key="6">
    <source>
        <dbReference type="EMBL" id="AKF07733.1"/>
    </source>
</evidence>
<proteinExistence type="predicted"/>
<dbReference type="OrthoDB" id="8857354at2"/>
<dbReference type="AlphaFoldDB" id="A0A0F6W5E0"/>
<dbReference type="GO" id="GO:0006508">
    <property type="term" value="P:proteolysis"/>
    <property type="evidence" value="ECO:0007669"/>
    <property type="project" value="UniProtKB-KW"/>
</dbReference>
<evidence type="ECO:0000256" key="2">
    <source>
        <dbReference type="ARBA" id="ARBA00022840"/>
    </source>
</evidence>
<keyword evidence="1" id="KW-0547">Nucleotide-binding</keyword>
<dbReference type="GO" id="GO:0016887">
    <property type="term" value="F:ATP hydrolysis activity"/>
    <property type="evidence" value="ECO:0007669"/>
    <property type="project" value="InterPro"/>
</dbReference>
<dbReference type="Gene3D" id="3.40.50.300">
    <property type="entry name" value="P-loop containing nucleotide triphosphate hydrolases"/>
    <property type="match status" value="2"/>
</dbReference>
<evidence type="ECO:0000259" key="4">
    <source>
        <dbReference type="SMART" id="SM00382"/>
    </source>
</evidence>
<dbReference type="STRING" id="927083.DB32_004882"/>
<evidence type="ECO:0000313" key="7">
    <source>
        <dbReference type="Proteomes" id="UP000034883"/>
    </source>
</evidence>
<dbReference type="PRINTS" id="PR00300">
    <property type="entry name" value="CLPPROTEASEA"/>
</dbReference>
<feature type="domain" description="AAA+ ATPase" evidence="4">
    <location>
        <begin position="228"/>
        <end position="370"/>
    </location>
</feature>
<dbReference type="Pfam" id="PF07724">
    <property type="entry name" value="AAA_2"/>
    <property type="match status" value="1"/>
</dbReference>
<dbReference type="InterPro" id="IPR019489">
    <property type="entry name" value="Clp_ATPase_C"/>
</dbReference>
<sequence length="757" mass="83631">MSRKTMRLWLVSHEDGRKSGYAMRSWDSLFDQPVPSAYGATEAEVRAAIERTLAARIASGEDTIDRYLWDETFHVSSVLVDVAPLSFVEKQPVVGSRTIPLRVRYAWSRVESGAIRVMLPRLGMWLLLEDLEGARAAIQHVVAGGLLGAAGRALYELREEPDEVVREWDPELTTHTTTAEDAEVHHAPPTLRAIAEDLTARATAGRLPQLVGDDPTFDATVPELDRDRPPSLLLVGGEGVGKTSFVQRFAKRLASQRRGGNKRGRPRLWSTSRDRILAGMTYLGMWQERCLSLVEELASSGDLLHVDRLLALLERQHDGSSIAEVLGPAIVAGEIRVVAECTESELEECRRRAGALVDAFRVVRIDEPSRDAMPAFLSLYQQRVRGPAFHPEAWKRLVRHLDAYQRHQRFPGKGVRFLDWMARHTASTESTATRVYPSDVSRAFARFSGLPLELLDDDVAFGSAKIAGALRARVIGQDDACATAARVLARFKAGMNDPERPLGSLLFVGSTGVGKTELAKQIARFLFGSEERMIRVDMSEYLAPGSAPRLLASTPGASSLADRVRKEPLSLVLLDEIEKAHPEVFDLLLGVLGEGRLTDSLGRLVDFRMSLVVMTSNLGASEPVAPGFGAALEPDFERAVRSAFRPELFNRIDRVVRFRNLAHDDLLRIVDLELASAAKRTGLVRRAITLDVDADARTRLAELGWHRARGARPLRRVIEERVVTPIAVLLAGAPELRDRTMRVRAERGEITVALGAS</sequence>
<dbReference type="GO" id="GO:0008233">
    <property type="term" value="F:peptidase activity"/>
    <property type="evidence" value="ECO:0007669"/>
    <property type="project" value="UniProtKB-KW"/>
</dbReference>
<dbReference type="SMART" id="SM01086">
    <property type="entry name" value="ClpB_D2-small"/>
    <property type="match status" value="1"/>
</dbReference>
<gene>
    <name evidence="6" type="ORF">DB32_004882</name>
</gene>
<dbReference type="InterPro" id="IPR003959">
    <property type="entry name" value="ATPase_AAA_core"/>
</dbReference>
<keyword evidence="7" id="KW-1185">Reference proteome</keyword>
<name>A0A0F6W5E0_9BACT</name>
<keyword evidence="6" id="KW-0645">Protease</keyword>
<dbReference type="GO" id="GO:0005524">
    <property type="term" value="F:ATP binding"/>
    <property type="evidence" value="ECO:0007669"/>
    <property type="project" value="UniProtKB-KW"/>
</dbReference>
<dbReference type="InterPro" id="IPR003593">
    <property type="entry name" value="AAA+_ATPase"/>
</dbReference>
<feature type="domain" description="Clp ATPase C-terminal" evidence="5">
    <location>
        <begin position="661"/>
        <end position="752"/>
    </location>
</feature>
<dbReference type="SUPFAM" id="SSF52540">
    <property type="entry name" value="P-loop containing nucleoside triphosphate hydrolases"/>
    <property type="match status" value="2"/>
</dbReference>
<keyword evidence="3" id="KW-0143">Chaperone</keyword>
<keyword evidence="2 6" id="KW-0067">ATP-binding</keyword>
<dbReference type="KEGG" id="samy:DB32_004882"/>
<dbReference type="Proteomes" id="UP000034883">
    <property type="component" value="Chromosome"/>
</dbReference>
<dbReference type="InterPro" id="IPR001270">
    <property type="entry name" value="ClpA/B"/>
</dbReference>
<organism evidence="6 7">
    <name type="scientific">Sandaracinus amylolyticus</name>
    <dbReference type="NCBI Taxonomy" id="927083"/>
    <lineage>
        <taxon>Bacteria</taxon>
        <taxon>Pseudomonadati</taxon>
        <taxon>Myxococcota</taxon>
        <taxon>Polyangia</taxon>
        <taxon>Polyangiales</taxon>
        <taxon>Sandaracinaceae</taxon>
        <taxon>Sandaracinus</taxon>
    </lineage>
</organism>
<feature type="domain" description="AAA+ ATPase" evidence="4">
    <location>
        <begin position="501"/>
        <end position="654"/>
    </location>
</feature>
<dbReference type="EMBL" id="CP011125">
    <property type="protein sequence ID" value="AKF07733.1"/>
    <property type="molecule type" value="Genomic_DNA"/>
</dbReference>
<dbReference type="PANTHER" id="PTHR11638">
    <property type="entry name" value="ATP-DEPENDENT CLP PROTEASE"/>
    <property type="match status" value="1"/>
</dbReference>